<proteinExistence type="predicted"/>
<protein>
    <recommendedName>
        <fullName evidence="1">Amidohydrolase 3 domain-containing protein</fullName>
    </recommendedName>
</protein>
<dbReference type="Gene3D" id="3.20.20.140">
    <property type="entry name" value="Metal-dependent hydrolases"/>
    <property type="match status" value="1"/>
</dbReference>
<evidence type="ECO:0000313" key="2">
    <source>
        <dbReference type="EMBL" id="RKS78776.1"/>
    </source>
</evidence>
<evidence type="ECO:0000259" key="1">
    <source>
        <dbReference type="Pfam" id="PF07969"/>
    </source>
</evidence>
<dbReference type="InterPro" id="IPR032466">
    <property type="entry name" value="Metal_Hydrolase"/>
</dbReference>
<dbReference type="Pfam" id="PF07969">
    <property type="entry name" value="Amidohydro_3"/>
    <property type="match status" value="1"/>
</dbReference>
<dbReference type="AlphaFoldDB" id="A0A495QXY3"/>
<dbReference type="SUPFAM" id="SSF51556">
    <property type="entry name" value="Metallo-dependent hydrolases"/>
    <property type="match status" value="1"/>
</dbReference>
<organism evidence="2 3">
    <name type="scientific">Actinomadura pelletieri DSM 43383</name>
    <dbReference type="NCBI Taxonomy" id="1120940"/>
    <lineage>
        <taxon>Bacteria</taxon>
        <taxon>Bacillati</taxon>
        <taxon>Actinomycetota</taxon>
        <taxon>Actinomycetes</taxon>
        <taxon>Streptosporangiales</taxon>
        <taxon>Thermomonosporaceae</taxon>
        <taxon>Actinomadura</taxon>
    </lineage>
</organism>
<dbReference type="CDD" id="cd01300">
    <property type="entry name" value="YtcJ_like"/>
    <property type="match status" value="1"/>
</dbReference>
<reference evidence="2 3" key="1">
    <citation type="submission" date="2018-10" db="EMBL/GenBank/DDBJ databases">
        <title>Genomic Encyclopedia of Archaeal and Bacterial Type Strains, Phase II (KMG-II): from individual species to whole genera.</title>
        <authorList>
            <person name="Goeker M."/>
        </authorList>
    </citation>
    <scope>NUCLEOTIDE SEQUENCE [LARGE SCALE GENOMIC DNA]</scope>
    <source>
        <strain evidence="2 3">DSM 43383</strain>
    </source>
</reference>
<dbReference type="PANTHER" id="PTHR22642:SF2">
    <property type="entry name" value="PROTEIN LONG AFTER FAR-RED 3"/>
    <property type="match status" value="1"/>
</dbReference>
<dbReference type="Gene3D" id="3.10.310.70">
    <property type="match status" value="1"/>
</dbReference>
<sequence length="531" mass="57269">MTNAETLLVGGTVLTLDPADPVATAVAIKDGTIVWVGDDAGALDWRGPRTTLLDLDGGTLTPGLVDGHMHPVYGADAAGAIDLSGCRTLDELRDTLASAARRVGRGEWLEGHSLDFNIFAGRRVGRDLIDDVVREVPTFLRLFDAHSALVNSAALDIAGITGPREFQQRAEIVCDADGRPTGHLLEHAAMDLVHDLIPPIDRDVRRRYLLDLLSSMAATGLTGGHVMDGTPDALALMAEIEKDEDLPLRLRFAPWCMPGDDLDVVRALQDERGRRWSVGGVKLFVDGTIEGGTAWLEEPDCHGESTDSFWRDPAEYTRVVNTLAAEGIPTITHAIGDAAVKHVLDSLETAERTTVRHRIEHIETVSQAQIDRFAALGVVASMQPGHLAYARADQSDTWSHRLGPERAGRAWRCRDLRDAGAALVLGSDWPVAHYDARETLVAARARTVPGWGAAPLNPAQALTPRMALEGMTTHAALATGDPSRSGRIVPGARADLTAFTVHPLRATADELAEAPIRFTLVDGRLTYINDH</sequence>
<dbReference type="PANTHER" id="PTHR22642">
    <property type="entry name" value="IMIDAZOLONEPROPIONASE"/>
    <property type="match status" value="1"/>
</dbReference>
<dbReference type="Gene3D" id="2.30.40.10">
    <property type="entry name" value="Urease, subunit C, domain 1"/>
    <property type="match status" value="1"/>
</dbReference>
<accession>A0A495QXY3</accession>
<dbReference type="InterPro" id="IPR013108">
    <property type="entry name" value="Amidohydro_3"/>
</dbReference>
<feature type="domain" description="Amidohydrolase 3" evidence="1">
    <location>
        <begin position="53"/>
        <end position="527"/>
    </location>
</feature>
<dbReference type="Proteomes" id="UP000274601">
    <property type="component" value="Unassembled WGS sequence"/>
</dbReference>
<dbReference type="OrthoDB" id="3173428at2"/>
<dbReference type="InterPro" id="IPR033932">
    <property type="entry name" value="YtcJ-like"/>
</dbReference>
<evidence type="ECO:0000313" key="3">
    <source>
        <dbReference type="Proteomes" id="UP000274601"/>
    </source>
</evidence>
<comment type="caution">
    <text evidence="2">The sequence shown here is derived from an EMBL/GenBank/DDBJ whole genome shotgun (WGS) entry which is preliminary data.</text>
</comment>
<dbReference type="SUPFAM" id="SSF51338">
    <property type="entry name" value="Composite domain of metallo-dependent hydrolases"/>
    <property type="match status" value="1"/>
</dbReference>
<name>A0A495QXY3_9ACTN</name>
<dbReference type="EMBL" id="RBWU01000001">
    <property type="protein sequence ID" value="RKS78776.1"/>
    <property type="molecule type" value="Genomic_DNA"/>
</dbReference>
<dbReference type="GO" id="GO:0016810">
    <property type="term" value="F:hydrolase activity, acting on carbon-nitrogen (but not peptide) bonds"/>
    <property type="evidence" value="ECO:0007669"/>
    <property type="project" value="InterPro"/>
</dbReference>
<gene>
    <name evidence="2" type="ORF">BZB76_0206</name>
</gene>
<dbReference type="InterPro" id="IPR011059">
    <property type="entry name" value="Metal-dep_hydrolase_composite"/>
</dbReference>
<dbReference type="RefSeq" id="WP_121432394.1">
    <property type="nucleotide sequence ID" value="NZ_RBWU01000001.1"/>
</dbReference>
<keyword evidence="3" id="KW-1185">Reference proteome</keyword>